<evidence type="ECO:0000256" key="6">
    <source>
        <dbReference type="ARBA" id="ARBA00022723"/>
    </source>
</evidence>
<comment type="pathway">
    <text evidence="17">Nucleotide-sugar biosynthesis; UDP-N-acetyl-alpha-D-glucosamine biosynthesis; N-acetyl-alpha-D-glucosamine 1-phosphate from alpha-D-glucosamine 6-phosphate (route II): step 2/2.</text>
</comment>
<dbReference type="EMBL" id="LT629734">
    <property type="protein sequence ID" value="SDR80903.1"/>
    <property type="molecule type" value="Genomic_DNA"/>
</dbReference>
<comment type="pathway">
    <text evidence="17">Bacterial outer membrane biogenesis; LPS lipid A biosynthesis.</text>
</comment>
<dbReference type="Gene3D" id="2.160.10.10">
    <property type="entry name" value="Hexapeptide repeat proteins"/>
    <property type="match status" value="1"/>
</dbReference>
<dbReference type="UniPathway" id="UPA00113">
    <property type="reaction ID" value="UER00532"/>
</dbReference>
<feature type="binding site" evidence="17">
    <location>
        <position position="231"/>
    </location>
    <ligand>
        <name>Mg(2+)</name>
        <dbReference type="ChEBI" id="CHEBI:18420"/>
    </ligand>
</feature>
<dbReference type="InterPro" id="IPR011004">
    <property type="entry name" value="Trimer_LpxA-like_sf"/>
</dbReference>
<dbReference type="InterPro" id="IPR029044">
    <property type="entry name" value="Nucleotide-diphossugar_trans"/>
</dbReference>
<evidence type="ECO:0000256" key="8">
    <source>
        <dbReference type="ARBA" id="ARBA00022842"/>
    </source>
</evidence>
<dbReference type="GO" id="GO:0003977">
    <property type="term" value="F:UDP-N-acetylglucosamine diphosphorylase activity"/>
    <property type="evidence" value="ECO:0007669"/>
    <property type="project" value="UniProtKB-UniRule"/>
</dbReference>
<evidence type="ECO:0000256" key="7">
    <source>
        <dbReference type="ARBA" id="ARBA00022737"/>
    </source>
</evidence>
<keyword evidence="7 17" id="KW-0677">Repeat</keyword>
<evidence type="ECO:0000256" key="3">
    <source>
        <dbReference type="ARBA" id="ARBA00022490"/>
    </source>
</evidence>
<dbReference type="Proteomes" id="UP000199649">
    <property type="component" value="Chromosome I"/>
</dbReference>
<keyword evidence="13 17" id="KW-0961">Cell wall biogenesis/degradation</keyword>
<feature type="domain" description="MobA-like NTP transferase" evidence="18">
    <location>
        <begin position="6"/>
        <end position="133"/>
    </location>
</feature>
<evidence type="ECO:0000256" key="13">
    <source>
        <dbReference type="ARBA" id="ARBA00023316"/>
    </source>
</evidence>
<evidence type="ECO:0000256" key="14">
    <source>
        <dbReference type="ARBA" id="ARBA00048247"/>
    </source>
</evidence>
<feature type="binding site" evidence="17">
    <location>
        <position position="354"/>
    </location>
    <ligand>
        <name>UDP-N-acetyl-alpha-D-glucosamine</name>
        <dbReference type="ChEBI" id="CHEBI:57705"/>
    </ligand>
</feature>
<name>A0A1H1M275_9MICO</name>
<comment type="similarity">
    <text evidence="2 17">In the N-terminal section; belongs to the N-acetylglucosamine-1-phosphate uridyltransferase family.</text>
</comment>
<comment type="subcellular location">
    <subcellularLocation>
        <location evidence="17">Cytoplasm</location>
    </subcellularLocation>
</comment>
<keyword evidence="12 17" id="KW-0012">Acyltransferase</keyword>
<evidence type="ECO:0000256" key="11">
    <source>
        <dbReference type="ARBA" id="ARBA00023268"/>
    </source>
</evidence>
<dbReference type="GO" id="GO:0005737">
    <property type="term" value="C:cytoplasm"/>
    <property type="evidence" value="ECO:0007669"/>
    <property type="project" value="UniProtKB-SubCell"/>
</dbReference>
<dbReference type="GO" id="GO:0000902">
    <property type="term" value="P:cell morphogenesis"/>
    <property type="evidence" value="ECO:0007669"/>
    <property type="project" value="UniProtKB-UniRule"/>
</dbReference>
<reference evidence="20" key="1">
    <citation type="submission" date="2016-10" db="EMBL/GenBank/DDBJ databases">
        <authorList>
            <person name="Varghese N."/>
            <person name="Submissions S."/>
        </authorList>
    </citation>
    <scope>NUCLEOTIDE SEQUENCE [LARGE SCALE GENOMIC DNA]</scope>
    <source>
        <strain evidence="20">DSM 22965</strain>
    </source>
</reference>
<dbReference type="Pfam" id="PF12804">
    <property type="entry name" value="NTP_transf_3"/>
    <property type="match status" value="1"/>
</dbReference>
<dbReference type="STRING" id="684552.SAMN04489719_0838"/>
<evidence type="ECO:0000256" key="15">
    <source>
        <dbReference type="ARBA" id="ARBA00048493"/>
    </source>
</evidence>
<keyword evidence="3 17" id="KW-0963">Cytoplasm</keyword>
<keyword evidence="8 17" id="KW-0460">Magnesium</keyword>
<feature type="binding site" evidence="17">
    <location>
        <position position="383"/>
    </location>
    <ligand>
        <name>acetyl-CoA</name>
        <dbReference type="ChEBI" id="CHEBI:57288"/>
    </ligand>
</feature>
<feature type="binding site" evidence="17">
    <location>
        <begin position="104"/>
        <end position="106"/>
    </location>
    <ligand>
        <name>UDP-N-acetyl-alpha-D-glucosamine</name>
        <dbReference type="ChEBI" id="CHEBI:57705"/>
    </ligand>
</feature>
<dbReference type="InterPro" id="IPR025877">
    <property type="entry name" value="MobA-like_NTP_Trfase"/>
</dbReference>
<dbReference type="CDD" id="cd03353">
    <property type="entry name" value="LbH_GlmU_C"/>
    <property type="match status" value="1"/>
</dbReference>
<feature type="binding site" evidence="17">
    <location>
        <position position="369"/>
    </location>
    <ligand>
        <name>UDP-N-acetyl-alpha-D-glucosamine</name>
        <dbReference type="ChEBI" id="CHEBI:57705"/>
    </ligand>
</feature>
<evidence type="ECO:0000256" key="5">
    <source>
        <dbReference type="ARBA" id="ARBA00022695"/>
    </source>
</evidence>
<feature type="region of interest" description="Pyrophosphorylase" evidence="17">
    <location>
        <begin position="1"/>
        <end position="233"/>
    </location>
</feature>
<feature type="region of interest" description="N-acetyltransferase" evidence="17">
    <location>
        <begin position="255"/>
        <end position="476"/>
    </location>
</feature>
<keyword evidence="5 17" id="KW-0548">Nucleotidyltransferase</keyword>
<proteinExistence type="inferred from homology"/>
<comment type="cofactor">
    <cofactor evidence="17">
        <name>Mg(2+)</name>
        <dbReference type="ChEBI" id="CHEBI:18420"/>
    </cofactor>
    <text evidence="17">Binds 1 Mg(2+) ion per subunit.</text>
</comment>
<dbReference type="EC" id="2.7.7.23" evidence="17"/>
<comment type="caution">
    <text evidence="17">Lacks conserved residue(s) required for the propagation of feature annotation.</text>
</comment>
<keyword evidence="20" id="KW-1185">Reference proteome</keyword>
<evidence type="ECO:0000313" key="20">
    <source>
        <dbReference type="Proteomes" id="UP000199649"/>
    </source>
</evidence>
<dbReference type="Gene3D" id="3.90.550.10">
    <property type="entry name" value="Spore Coat Polysaccharide Biosynthesis Protein SpsA, Chain A"/>
    <property type="match status" value="1"/>
</dbReference>
<dbReference type="EC" id="2.3.1.157" evidence="17"/>
<feature type="binding site" evidence="17">
    <location>
        <position position="336"/>
    </location>
    <ligand>
        <name>UDP-N-acetyl-alpha-D-glucosamine</name>
        <dbReference type="ChEBI" id="CHEBI:57705"/>
    </ligand>
</feature>
<comment type="catalytic activity">
    <reaction evidence="15 17">
        <text>N-acetyl-alpha-D-glucosamine 1-phosphate + UTP + H(+) = UDP-N-acetyl-alpha-D-glucosamine + diphosphate</text>
        <dbReference type="Rhea" id="RHEA:13509"/>
        <dbReference type="ChEBI" id="CHEBI:15378"/>
        <dbReference type="ChEBI" id="CHEBI:33019"/>
        <dbReference type="ChEBI" id="CHEBI:46398"/>
        <dbReference type="ChEBI" id="CHEBI:57705"/>
        <dbReference type="ChEBI" id="CHEBI:57776"/>
        <dbReference type="EC" id="2.7.7.23"/>
    </reaction>
</comment>
<comment type="subunit">
    <text evidence="17">Homotrimer.</text>
</comment>
<keyword evidence="6 17" id="KW-0479">Metal-binding</keyword>
<protein>
    <recommendedName>
        <fullName evidence="17">Bifunctional protein GlmU</fullName>
    </recommendedName>
    <domain>
        <recommendedName>
            <fullName evidence="17">UDP-N-acetylglucosamine pyrophosphorylase</fullName>
            <ecNumber evidence="17">2.7.7.23</ecNumber>
        </recommendedName>
        <alternativeName>
            <fullName evidence="17">N-acetylglucosamine-1-phosphate uridyltransferase</fullName>
        </alternativeName>
    </domain>
    <domain>
        <recommendedName>
            <fullName evidence="17">Glucosamine-1-phosphate N-acetyltransferase</fullName>
            <ecNumber evidence="17">2.3.1.157</ecNumber>
        </recommendedName>
    </domain>
</protein>
<dbReference type="GO" id="GO:0009245">
    <property type="term" value="P:lipid A biosynthetic process"/>
    <property type="evidence" value="ECO:0007669"/>
    <property type="project" value="UniProtKB-UniRule"/>
</dbReference>
<organism evidence="19 20">
    <name type="scientific">Agrococcus carbonis</name>
    <dbReference type="NCBI Taxonomy" id="684552"/>
    <lineage>
        <taxon>Bacteria</taxon>
        <taxon>Bacillati</taxon>
        <taxon>Actinomycetota</taxon>
        <taxon>Actinomycetes</taxon>
        <taxon>Micrococcales</taxon>
        <taxon>Microbacteriaceae</taxon>
        <taxon>Agrococcus</taxon>
    </lineage>
</organism>
<dbReference type="GO" id="GO:0016020">
    <property type="term" value="C:membrane"/>
    <property type="evidence" value="ECO:0007669"/>
    <property type="project" value="GOC"/>
</dbReference>
<keyword evidence="4 17" id="KW-0808">Transferase</keyword>
<evidence type="ECO:0000256" key="10">
    <source>
        <dbReference type="ARBA" id="ARBA00022984"/>
    </source>
</evidence>
<feature type="binding site" evidence="17">
    <location>
        <position position="158"/>
    </location>
    <ligand>
        <name>UDP-N-acetyl-alpha-D-glucosamine</name>
        <dbReference type="ChEBI" id="CHEBI:57705"/>
    </ligand>
</feature>
<feature type="binding site" evidence="17">
    <location>
        <position position="23"/>
    </location>
    <ligand>
        <name>UDP-N-acetyl-alpha-D-glucosamine</name>
        <dbReference type="ChEBI" id="CHEBI:57705"/>
    </ligand>
</feature>
<feature type="binding site" evidence="17">
    <location>
        <begin position="389"/>
        <end position="390"/>
    </location>
    <ligand>
        <name>acetyl-CoA</name>
        <dbReference type="ChEBI" id="CHEBI:57288"/>
    </ligand>
</feature>
<keyword evidence="11 17" id="KW-0511">Multifunctional enzyme</keyword>
<dbReference type="SUPFAM" id="SSF51161">
    <property type="entry name" value="Trimeric LpxA-like enzymes"/>
    <property type="match status" value="1"/>
</dbReference>
<dbReference type="PANTHER" id="PTHR43584">
    <property type="entry name" value="NUCLEOTIDYL TRANSFERASE"/>
    <property type="match status" value="1"/>
</dbReference>
<feature type="active site" description="Proton acceptor" evidence="17">
    <location>
        <position position="366"/>
    </location>
</feature>
<dbReference type="GO" id="GO:0019134">
    <property type="term" value="F:glucosamine-1-phosphate N-acetyltransferase activity"/>
    <property type="evidence" value="ECO:0007669"/>
    <property type="project" value="UniProtKB-UniRule"/>
</dbReference>
<accession>A0A1H1M275</accession>
<feature type="binding site" evidence="17">
    <location>
        <position position="173"/>
    </location>
    <ligand>
        <name>UDP-N-acetyl-alpha-D-glucosamine</name>
        <dbReference type="ChEBI" id="CHEBI:57705"/>
    </ligand>
</feature>
<dbReference type="GO" id="GO:0006048">
    <property type="term" value="P:UDP-N-acetylglucosamine biosynthetic process"/>
    <property type="evidence" value="ECO:0007669"/>
    <property type="project" value="UniProtKB-UniPathway"/>
</dbReference>
<dbReference type="GO" id="GO:0000287">
    <property type="term" value="F:magnesium ion binding"/>
    <property type="evidence" value="ECO:0007669"/>
    <property type="project" value="UniProtKB-UniRule"/>
</dbReference>
<evidence type="ECO:0000259" key="18">
    <source>
        <dbReference type="Pfam" id="PF12804"/>
    </source>
</evidence>
<keyword evidence="10 17" id="KW-0573">Peptidoglycan synthesis</keyword>
<dbReference type="SUPFAM" id="SSF53448">
    <property type="entry name" value="Nucleotide-diphospho-sugar transferases"/>
    <property type="match status" value="1"/>
</dbReference>
<evidence type="ECO:0000256" key="17">
    <source>
        <dbReference type="HAMAP-Rule" id="MF_01631"/>
    </source>
</evidence>
<dbReference type="InterPro" id="IPR038009">
    <property type="entry name" value="GlmU_C_LbH"/>
</dbReference>
<feature type="binding site" evidence="17">
    <location>
        <position position="76"/>
    </location>
    <ligand>
        <name>UDP-N-acetyl-alpha-D-glucosamine</name>
        <dbReference type="ChEBI" id="CHEBI:57705"/>
    </ligand>
</feature>
<dbReference type="UniPathway" id="UPA00973"/>
<dbReference type="NCBIfam" id="TIGR01173">
    <property type="entry name" value="glmU"/>
    <property type="match status" value="1"/>
</dbReference>
<dbReference type="HAMAP" id="MF_01631">
    <property type="entry name" value="GlmU"/>
    <property type="match status" value="1"/>
</dbReference>
<sequence length="476" mass="49723">MPQVAVIVLAAGAGTRMKSRTPKPLHHLAGKPLIAHVLSTAGELHPERIVTVVRHERDRMAEAVLEFAPHVLIADQDDVPGTGRAVEQGLEAIAGFEGHVVVLSGDVPLIDADTLRGLIERHEQEGNQLTLLSAHLDDPSGLGRIVRDDAGAFVRIVEQKDASDDERAIDEVNGGIYVFDAAALRAALATIDRDNAQGEMYLTDAAVRIQSTGGRIAAVAASDSWAIWGINDRVQLAAAAHELNDRIIRRWQRAGVTVVDPASTWIDVDVTLAEDVTLLPGTQLHGATAVAAGATIGPDTTLVDTEVGEDAVVKRTDATLSVIGARASVGPWAYLRPNSVIGEDGKVGTFVETKNTQLGAGSKVPHLSYIGDTTVGEGSNIGAGTITANYDGVEKHRTTVGSHVRTGSDNVFVAPVTIGDGAYTGAGTIVRKDVEPGALAITVAPQRNMAGWVEANRPGSKAADAAAAAQHDAPDA</sequence>
<feature type="binding site" evidence="17">
    <location>
        <begin position="81"/>
        <end position="82"/>
    </location>
    <ligand>
        <name>UDP-N-acetyl-alpha-D-glucosamine</name>
        <dbReference type="ChEBI" id="CHEBI:57705"/>
    </ligand>
</feature>
<keyword evidence="9 17" id="KW-0133">Cell shape</keyword>
<evidence type="ECO:0000256" key="9">
    <source>
        <dbReference type="ARBA" id="ARBA00022960"/>
    </source>
</evidence>
<comment type="pathway">
    <text evidence="17">Nucleotide-sugar biosynthesis; UDP-N-acetyl-alpha-D-glucosamine biosynthesis; UDP-N-acetyl-alpha-D-glucosamine from N-acetyl-alpha-D-glucosamine 1-phosphate: step 1/1.</text>
</comment>
<feature type="binding site" evidence="17">
    <location>
        <position position="380"/>
    </location>
    <ligand>
        <name>UDP-N-acetyl-alpha-D-glucosamine</name>
        <dbReference type="ChEBI" id="CHEBI:57705"/>
    </ligand>
</feature>
<evidence type="ECO:0000313" key="19">
    <source>
        <dbReference type="EMBL" id="SDR80903.1"/>
    </source>
</evidence>
<dbReference type="GO" id="GO:0008360">
    <property type="term" value="P:regulation of cell shape"/>
    <property type="evidence" value="ECO:0007669"/>
    <property type="project" value="UniProtKB-KW"/>
</dbReference>
<feature type="binding site" evidence="17">
    <location>
        <begin position="9"/>
        <end position="12"/>
    </location>
    <ligand>
        <name>UDP-N-acetyl-alpha-D-glucosamine</name>
        <dbReference type="ChEBI" id="CHEBI:57705"/>
    </ligand>
</feature>
<comment type="similarity">
    <text evidence="1 17">In the C-terminal section; belongs to the transferase hexapeptide repeat family.</text>
</comment>
<dbReference type="CDD" id="cd02540">
    <property type="entry name" value="GT2_GlmU_N_bac"/>
    <property type="match status" value="1"/>
</dbReference>
<feature type="binding site" evidence="17">
    <location>
        <position position="426"/>
    </location>
    <ligand>
        <name>acetyl-CoA</name>
        <dbReference type="ChEBI" id="CHEBI:57288"/>
    </ligand>
</feature>
<feature type="region of interest" description="Linker" evidence="17">
    <location>
        <begin position="234"/>
        <end position="254"/>
    </location>
</feature>
<dbReference type="AlphaFoldDB" id="A0A1H1M275"/>
<gene>
    <name evidence="17" type="primary">glmU</name>
    <name evidence="19" type="ORF">SAMN04489719_0838</name>
</gene>
<feature type="binding site" evidence="17">
    <location>
        <position position="408"/>
    </location>
    <ligand>
        <name>acetyl-CoA</name>
        <dbReference type="ChEBI" id="CHEBI:57288"/>
    </ligand>
</feature>
<comment type="catalytic activity">
    <reaction evidence="14 17">
        <text>alpha-D-glucosamine 1-phosphate + acetyl-CoA = N-acetyl-alpha-D-glucosamine 1-phosphate + CoA + H(+)</text>
        <dbReference type="Rhea" id="RHEA:13725"/>
        <dbReference type="ChEBI" id="CHEBI:15378"/>
        <dbReference type="ChEBI" id="CHEBI:57287"/>
        <dbReference type="ChEBI" id="CHEBI:57288"/>
        <dbReference type="ChEBI" id="CHEBI:57776"/>
        <dbReference type="ChEBI" id="CHEBI:58516"/>
        <dbReference type="EC" id="2.3.1.157"/>
    </reaction>
</comment>
<feature type="binding site" evidence="17">
    <location>
        <position position="231"/>
    </location>
    <ligand>
        <name>UDP-N-acetyl-alpha-D-glucosamine</name>
        <dbReference type="ChEBI" id="CHEBI:57705"/>
    </ligand>
</feature>
<comment type="function">
    <text evidence="16 17">Catalyzes the last two sequential reactions in the de novo biosynthetic pathway for UDP-N-acetylglucosamine (UDP-GlcNAc). The C-terminal domain catalyzes the transfer of acetyl group from acetyl coenzyme A to glucosamine-1-phosphate (GlcN-1-P) to produce N-acetylglucosamine-1-phosphate (GlcNAc-1-P), which is converted into UDP-GlcNAc by the transfer of uridine 5-monophosphate (from uridine 5-triphosphate), a reaction catalyzed by the N-terminal domain.</text>
</comment>
<feature type="binding site" evidence="17">
    <location>
        <position position="143"/>
    </location>
    <ligand>
        <name>UDP-N-acetyl-alpha-D-glucosamine</name>
        <dbReference type="ChEBI" id="CHEBI:57705"/>
    </ligand>
</feature>
<dbReference type="PANTHER" id="PTHR43584:SF3">
    <property type="entry name" value="BIFUNCTIONAL PROTEIN GLMU"/>
    <property type="match status" value="1"/>
</dbReference>
<dbReference type="InterPro" id="IPR005882">
    <property type="entry name" value="Bifunctional_GlmU"/>
</dbReference>
<evidence type="ECO:0000256" key="2">
    <source>
        <dbReference type="ARBA" id="ARBA00007947"/>
    </source>
</evidence>
<dbReference type="GO" id="GO:0009252">
    <property type="term" value="P:peptidoglycan biosynthetic process"/>
    <property type="evidence" value="ECO:0007669"/>
    <property type="project" value="UniProtKB-UniRule"/>
</dbReference>
<evidence type="ECO:0000256" key="4">
    <source>
        <dbReference type="ARBA" id="ARBA00022679"/>
    </source>
</evidence>
<feature type="binding site" evidence="17">
    <location>
        <position position="106"/>
    </location>
    <ligand>
        <name>Mg(2+)</name>
        <dbReference type="ChEBI" id="CHEBI:18420"/>
    </ligand>
</feature>
<dbReference type="NCBIfam" id="NF010932">
    <property type="entry name" value="PRK14352.1"/>
    <property type="match status" value="1"/>
</dbReference>
<dbReference type="GO" id="GO:0071555">
    <property type="term" value="P:cell wall organization"/>
    <property type="evidence" value="ECO:0007669"/>
    <property type="project" value="UniProtKB-KW"/>
</dbReference>
<dbReference type="InterPro" id="IPR050065">
    <property type="entry name" value="GlmU-like"/>
</dbReference>
<evidence type="ECO:0000256" key="12">
    <source>
        <dbReference type="ARBA" id="ARBA00023315"/>
    </source>
</evidence>
<evidence type="ECO:0000256" key="16">
    <source>
        <dbReference type="ARBA" id="ARBA00049628"/>
    </source>
</evidence>
<evidence type="ECO:0000256" key="1">
    <source>
        <dbReference type="ARBA" id="ARBA00007707"/>
    </source>
</evidence>